<gene>
    <name evidence="9" type="ORF">IAA63_06225</name>
</gene>
<feature type="transmembrane region" description="Helical" evidence="7">
    <location>
        <begin position="100"/>
        <end position="118"/>
    </location>
</feature>
<dbReference type="InterPro" id="IPR003416">
    <property type="entry name" value="MgtC/SapB/SrpB/YhiD_fam"/>
</dbReference>
<evidence type="ECO:0000259" key="8">
    <source>
        <dbReference type="Pfam" id="PF02308"/>
    </source>
</evidence>
<feature type="transmembrane region" description="Helical" evidence="7">
    <location>
        <begin position="124"/>
        <end position="141"/>
    </location>
</feature>
<keyword evidence="4 7" id="KW-0812">Transmembrane</keyword>
<comment type="subcellular location">
    <subcellularLocation>
        <location evidence="1">Cell membrane</location>
        <topology evidence="1">Multi-pass membrane protein</topology>
    </subcellularLocation>
</comment>
<feature type="transmembrane region" description="Helical" evidence="7">
    <location>
        <begin position="17"/>
        <end position="34"/>
    </location>
</feature>
<feature type="transmembrane region" description="Helical" evidence="7">
    <location>
        <begin position="46"/>
        <end position="64"/>
    </location>
</feature>
<dbReference type="InterPro" id="IPR049177">
    <property type="entry name" value="MgtC_SapB_SrpB_YhiD_N"/>
</dbReference>
<organism evidence="9 10">
    <name type="scientific">Candidatus Pullilachnospira stercoravium</name>
    <dbReference type="NCBI Taxonomy" id="2840913"/>
    <lineage>
        <taxon>Bacteria</taxon>
        <taxon>Bacillati</taxon>
        <taxon>Bacillota</taxon>
        <taxon>Clostridia</taxon>
        <taxon>Lachnospirales</taxon>
        <taxon>Lachnospiraceae</taxon>
        <taxon>Lachnospiraceae incertae sedis</taxon>
        <taxon>Candidatus Pullilachnospira</taxon>
    </lineage>
</organism>
<comment type="similarity">
    <text evidence="2">Belongs to the MgtC/SapB family.</text>
</comment>
<evidence type="ECO:0000256" key="6">
    <source>
        <dbReference type="ARBA" id="ARBA00023136"/>
    </source>
</evidence>
<evidence type="ECO:0000256" key="4">
    <source>
        <dbReference type="ARBA" id="ARBA00022692"/>
    </source>
</evidence>
<keyword evidence="3" id="KW-1003">Cell membrane</keyword>
<dbReference type="EMBL" id="DVON01000139">
    <property type="protein sequence ID" value="HIV12720.1"/>
    <property type="molecule type" value="Genomic_DNA"/>
</dbReference>
<feature type="domain" description="MgtC/SapB/SrpB/YhiD N-terminal" evidence="8">
    <location>
        <begin position="21"/>
        <end position="144"/>
    </location>
</feature>
<dbReference type="GO" id="GO:0005886">
    <property type="term" value="C:plasma membrane"/>
    <property type="evidence" value="ECO:0007669"/>
    <property type="project" value="UniProtKB-SubCell"/>
</dbReference>
<sequence>MNFLTSLAQQILPQCELVLRILLAGILGCAIGFERKNRNKMAGVRTHAVVAFGAALMMVVSKYGFSDVADYDASRIAAQIVSGVGFLGAGIIFVRHNNSVSGLTTAAGIWATAGVGMAMGAGQYFIAVSGGMILVLLQVLLHKIGFLGRESYYANLKIIGDSKRVSVQQLEQYFLEKGIHITGLKVSKANREQTKIELELLLPPSCNKPDLISELAERKDIVSVKG</sequence>
<dbReference type="PANTHER" id="PTHR33778">
    <property type="entry name" value="PROTEIN MGTC"/>
    <property type="match status" value="1"/>
</dbReference>
<evidence type="ECO:0000256" key="2">
    <source>
        <dbReference type="ARBA" id="ARBA00009298"/>
    </source>
</evidence>
<reference evidence="9" key="1">
    <citation type="submission" date="2020-10" db="EMBL/GenBank/DDBJ databases">
        <authorList>
            <person name="Gilroy R."/>
        </authorList>
    </citation>
    <scope>NUCLEOTIDE SEQUENCE</scope>
    <source>
        <strain evidence="9">ChiBcec2-4451</strain>
    </source>
</reference>
<evidence type="ECO:0000256" key="1">
    <source>
        <dbReference type="ARBA" id="ARBA00004651"/>
    </source>
</evidence>
<accession>A0A9D1NTV9</accession>
<reference evidence="9" key="2">
    <citation type="journal article" date="2021" name="PeerJ">
        <title>Extensive microbial diversity within the chicken gut microbiome revealed by metagenomics and culture.</title>
        <authorList>
            <person name="Gilroy R."/>
            <person name="Ravi A."/>
            <person name="Getino M."/>
            <person name="Pursley I."/>
            <person name="Horton D.L."/>
            <person name="Alikhan N.F."/>
            <person name="Baker D."/>
            <person name="Gharbi K."/>
            <person name="Hall N."/>
            <person name="Watson M."/>
            <person name="Adriaenssens E.M."/>
            <person name="Foster-Nyarko E."/>
            <person name="Jarju S."/>
            <person name="Secka A."/>
            <person name="Antonio M."/>
            <person name="Oren A."/>
            <person name="Chaudhuri R.R."/>
            <person name="La Ragione R."/>
            <person name="Hildebrand F."/>
            <person name="Pallen M.J."/>
        </authorList>
    </citation>
    <scope>NUCLEOTIDE SEQUENCE</scope>
    <source>
        <strain evidence="9">ChiBcec2-4451</strain>
    </source>
</reference>
<protein>
    <submittedName>
        <fullName evidence="9">MgtC/SapB family protein</fullName>
    </submittedName>
</protein>
<comment type="caution">
    <text evidence="9">The sequence shown here is derived from an EMBL/GenBank/DDBJ whole genome shotgun (WGS) entry which is preliminary data.</text>
</comment>
<keyword evidence="6 7" id="KW-0472">Membrane</keyword>
<keyword evidence="5 7" id="KW-1133">Transmembrane helix</keyword>
<dbReference type="Proteomes" id="UP000886723">
    <property type="component" value="Unassembled WGS sequence"/>
</dbReference>
<evidence type="ECO:0000313" key="9">
    <source>
        <dbReference type="EMBL" id="HIV12720.1"/>
    </source>
</evidence>
<evidence type="ECO:0000256" key="7">
    <source>
        <dbReference type="SAM" id="Phobius"/>
    </source>
</evidence>
<evidence type="ECO:0000256" key="5">
    <source>
        <dbReference type="ARBA" id="ARBA00022989"/>
    </source>
</evidence>
<dbReference type="PRINTS" id="PR01837">
    <property type="entry name" value="MGTCSAPBPROT"/>
</dbReference>
<proteinExistence type="inferred from homology"/>
<evidence type="ECO:0000256" key="3">
    <source>
        <dbReference type="ARBA" id="ARBA00022475"/>
    </source>
</evidence>
<dbReference type="Pfam" id="PF02308">
    <property type="entry name" value="MgtC"/>
    <property type="match status" value="1"/>
</dbReference>
<dbReference type="AlphaFoldDB" id="A0A9D1NTV9"/>
<dbReference type="PANTHER" id="PTHR33778:SF1">
    <property type="entry name" value="MAGNESIUM TRANSPORTER YHID-RELATED"/>
    <property type="match status" value="1"/>
</dbReference>
<feature type="transmembrane region" description="Helical" evidence="7">
    <location>
        <begin position="76"/>
        <end position="93"/>
    </location>
</feature>
<name>A0A9D1NTV9_9FIRM</name>
<evidence type="ECO:0000313" key="10">
    <source>
        <dbReference type="Proteomes" id="UP000886723"/>
    </source>
</evidence>